<evidence type="ECO:0000313" key="2">
    <source>
        <dbReference type="Proteomes" id="UP000006729"/>
    </source>
</evidence>
<dbReference type="InParanoid" id="A0A2K1Y2U0"/>
<organism evidence="1 2">
    <name type="scientific">Populus trichocarpa</name>
    <name type="common">Western balsam poplar</name>
    <name type="synonym">Populus balsamifera subsp. trichocarpa</name>
    <dbReference type="NCBI Taxonomy" id="3694"/>
    <lineage>
        <taxon>Eukaryota</taxon>
        <taxon>Viridiplantae</taxon>
        <taxon>Streptophyta</taxon>
        <taxon>Embryophyta</taxon>
        <taxon>Tracheophyta</taxon>
        <taxon>Spermatophyta</taxon>
        <taxon>Magnoliopsida</taxon>
        <taxon>eudicotyledons</taxon>
        <taxon>Gunneridae</taxon>
        <taxon>Pentapetalae</taxon>
        <taxon>rosids</taxon>
        <taxon>fabids</taxon>
        <taxon>Malpighiales</taxon>
        <taxon>Salicaceae</taxon>
        <taxon>Saliceae</taxon>
        <taxon>Populus</taxon>
    </lineage>
</organism>
<proteinExistence type="predicted"/>
<sequence length="68" mass="8649">MFISCHWCFFFYMVIIKLKMKKQNRNLWIKEWNTRRYSRKNKKKYMDIRNYDHVPSQSDETNNRMGIH</sequence>
<dbReference type="AlphaFoldDB" id="A0A2K1Y2U0"/>
<evidence type="ECO:0000313" key="1">
    <source>
        <dbReference type="EMBL" id="PNT07344.1"/>
    </source>
</evidence>
<keyword evidence="2" id="KW-1185">Reference proteome</keyword>
<name>A0A2K1Y2U0_POPTR</name>
<dbReference type="EMBL" id="CM009302">
    <property type="protein sequence ID" value="PNT07344.1"/>
    <property type="molecule type" value="Genomic_DNA"/>
</dbReference>
<gene>
    <name evidence="1" type="ORF">POPTR_013G080000</name>
</gene>
<accession>A0A2K1Y2U0</accession>
<dbReference type="Proteomes" id="UP000006729">
    <property type="component" value="Chromosome 13"/>
</dbReference>
<protein>
    <submittedName>
        <fullName evidence="1">Uncharacterized protein</fullName>
    </submittedName>
</protein>
<reference evidence="1 2" key="1">
    <citation type="journal article" date="2006" name="Science">
        <title>The genome of black cottonwood, Populus trichocarpa (Torr. &amp; Gray).</title>
        <authorList>
            <person name="Tuskan G.A."/>
            <person name="Difazio S."/>
            <person name="Jansson S."/>
            <person name="Bohlmann J."/>
            <person name="Grigoriev I."/>
            <person name="Hellsten U."/>
            <person name="Putnam N."/>
            <person name="Ralph S."/>
            <person name="Rombauts S."/>
            <person name="Salamov A."/>
            <person name="Schein J."/>
            <person name="Sterck L."/>
            <person name="Aerts A."/>
            <person name="Bhalerao R.R."/>
            <person name="Bhalerao R.P."/>
            <person name="Blaudez D."/>
            <person name="Boerjan W."/>
            <person name="Brun A."/>
            <person name="Brunner A."/>
            <person name="Busov V."/>
            <person name="Campbell M."/>
            <person name="Carlson J."/>
            <person name="Chalot M."/>
            <person name="Chapman J."/>
            <person name="Chen G.L."/>
            <person name="Cooper D."/>
            <person name="Coutinho P.M."/>
            <person name="Couturier J."/>
            <person name="Covert S."/>
            <person name="Cronk Q."/>
            <person name="Cunningham R."/>
            <person name="Davis J."/>
            <person name="Degroeve S."/>
            <person name="Dejardin A."/>
            <person name="Depamphilis C."/>
            <person name="Detter J."/>
            <person name="Dirks B."/>
            <person name="Dubchak I."/>
            <person name="Duplessis S."/>
            <person name="Ehlting J."/>
            <person name="Ellis B."/>
            <person name="Gendler K."/>
            <person name="Goodstein D."/>
            <person name="Gribskov M."/>
            <person name="Grimwood J."/>
            <person name="Groover A."/>
            <person name="Gunter L."/>
            <person name="Hamberger B."/>
            <person name="Heinze B."/>
            <person name="Helariutta Y."/>
            <person name="Henrissat B."/>
            <person name="Holligan D."/>
            <person name="Holt R."/>
            <person name="Huang W."/>
            <person name="Islam-Faridi N."/>
            <person name="Jones S."/>
            <person name="Jones-Rhoades M."/>
            <person name="Jorgensen R."/>
            <person name="Joshi C."/>
            <person name="Kangasjarvi J."/>
            <person name="Karlsson J."/>
            <person name="Kelleher C."/>
            <person name="Kirkpatrick R."/>
            <person name="Kirst M."/>
            <person name="Kohler A."/>
            <person name="Kalluri U."/>
            <person name="Larimer F."/>
            <person name="Leebens-Mack J."/>
            <person name="Leple J.C."/>
            <person name="Locascio P."/>
            <person name="Lou Y."/>
            <person name="Lucas S."/>
            <person name="Martin F."/>
            <person name="Montanini B."/>
            <person name="Napoli C."/>
            <person name="Nelson D.R."/>
            <person name="Nelson C."/>
            <person name="Nieminen K."/>
            <person name="Nilsson O."/>
            <person name="Pereda V."/>
            <person name="Peter G."/>
            <person name="Philippe R."/>
            <person name="Pilate G."/>
            <person name="Poliakov A."/>
            <person name="Razumovskaya J."/>
            <person name="Richardson P."/>
            <person name="Rinaldi C."/>
            <person name="Ritland K."/>
            <person name="Rouze P."/>
            <person name="Ryaboy D."/>
            <person name="Schmutz J."/>
            <person name="Schrader J."/>
            <person name="Segerman B."/>
            <person name="Shin H."/>
            <person name="Siddiqui A."/>
            <person name="Sterky F."/>
            <person name="Terry A."/>
            <person name="Tsai C.J."/>
            <person name="Uberbacher E."/>
            <person name="Unneberg P."/>
            <person name="Vahala J."/>
            <person name="Wall K."/>
            <person name="Wessler S."/>
            <person name="Yang G."/>
            <person name="Yin T."/>
            <person name="Douglas C."/>
            <person name="Marra M."/>
            <person name="Sandberg G."/>
            <person name="Van de Peer Y."/>
            <person name="Rokhsar D."/>
        </authorList>
    </citation>
    <scope>NUCLEOTIDE SEQUENCE [LARGE SCALE GENOMIC DNA]</scope>
    <source>
        <strain evidence="2">cv. Nisqually</strain>
    </source>
</reference>